<dbReference type="Pfam" id="PF00185">
    <property type="entry name" value="OTCace"/>
    <property type="match status" value="1"/>
</dbReference>
<evidence type="ECO:0000259" key="3">
    <source>
        <dbReference type="Pfam" id="PF02729"/>
    </source>
</evidence>
<dbReference type="NCBIfam" id="TIGR00658">
    <property type="entry name" value="orni_carb_tr"/>
    <property type="match status" value="1"/>
</dbReference>
<dbReference type="EMBL" id="CAEZYU010000136">
    <property type="protein sequence ID" value="CAB4759001.1"/>
    <property type="molecule type" value="Genomic_DNA"/>
</dbReference>
<keyword evidence="1" id="KW-0808">Transferase</keyword>
<dbReference type="InterPro" id="IPR006131">
    <property type="entry name" value="Asp_carbamoyltransf_Asp/Orn-bd"/>
</dbReference>
<dbReference type="GO" id="GO:0042450">
    <property type="term" value="P:L-arginine biosynthetic process via ornithine"/>
    <property type="evidence" value="ECO:0007669"/>
    <property type="project" value="TreeGrafter"/>
</dbReference>
<evidence type="ECO:0000259" key="2">
    <source>
        <dbReference type="Pfam" id="PF00185"/>
    </source>
</evidence>
<feature type="domain" description="Aspartate/ornithine carbamoyltransferase Asp/Orn-binding" evidence="2">
    <location>
        <begin position="142"/>
        <end position="292"/>
    </location>
</feature>
<dbReference type="SUPFAM" id="SSF53671">
    <property type="entry name" value="Aspartate/ornithine carbamoyltransferase"/>
    <property type="match status" value="1"/>
</dbReference>
<accession>A0A6J6UGG4</accession>
<gene>
    <name evidence="4" type="ORF">UFOPK2766_02101</name>
</gene>
<dbReference type="Gene3D" id="3.40.50.1370">
    <property type="entry name" value="Aspartate/ornithine carbamoyltransferase"/>
    <property type="match status" value="2"/>
</dbReference>
<reference evidence="4" key="1">
    <citation type="submission" date="2020-05" db="EMBL/GenBank/DDBJ databases">
        <authorList>
            <person name="Chiriac C."/>
            <person name="Salcher M."/>
            <person name="Ghai R."/>
            <person name="Kavagutti S V."/>
        </authorList>
    </citation>
    <scope>NUCLEOTIDE SEQUENCE</scope>
</reference>
<dbReference type="Pfam" id="PF02729">
    <property type="entry name" value="OTCace_N"/>
    <property type="match status" value="1"/>
</dbReference>
<feature type="domain" description="Aspartate/ornithine carbamoyltransferase carbamoyl-P binding" evidence="3">
    <location>
        <begin position="2"/>
        <end position="135"/>
    </location>
</feature>
<sequence>MRNLLEIDDLSSLELLEVLDRSEQSDLSAVLAGQGAMLLFEKPSSRTRTSMEMAVVQLGGHPVTLRSEEIGIDTRESAEDLGRLFSGYGSIIGARVFEHHKLQRLAATSTVPVINLLSDEAHPVQALADLLTIRQAFGGFDDLTVAYVGDANNVAKSLGLACGLVGIEFRVSHPQGYGFDTATIDQFKQVGASLSLIDDPYQAVAGAQVVYTDAWYSMGQEDEQQIRTQAFAAWQVNAQLMSVAATNAIFLHCLPAHRNDEVSDEVLDGAQSRVWPQAWNRMHTARGLMHWLLTEGGA</sequence>
<dbReference type="PRINTS" id="PR00102">
    <property type="entry name" value="OTCASE"/>
</dbReference>
<dbReference type="PRINTS" id="PR00100">
    <property type="entry name" value="AOTCASE"/>
</dbReference>
<dbReference type="InterPro" id="IPR006130">
    <property type="entry name" value="Asp/Orn_carbamoylTrfase"/>
</dbReference>
<evidence type="ECO:0000313" key="4">
    <source>
        <dbReference type="EMBL" id="CAB4759001.1"/>
    </source>
</evidence>
<name>A0A6J6UGG4_9ZZZZ</name>
<dbReference type="InterPro" id="IPR036901">
    <property type="entry name" value="Asp/Orn_carbamoylTrfase_sf"/>
</dbReference>
<dbReference type="GO" id="GO:0016597">
    <property type="term" value="F:amino acid binding"/>
    <property type="evidence" value="ECO:0007669"/>
    <property type="project" value="InterPro"/>
</dbReference>
<dbReference type="FunFam" id="3.40.50.1370:FF:000008">
    <property type="entry name" value="Ornithine carbamoyltransferase"/>
    <property type="match status" value="1"/>
</dbReference>
<dbReference type="InterPro" id="IPR006132">
    <property type="entry name" value="Asp/Orn_carbamoyltranf_P-bd"/>
</dbReference>
<evidence type="ECO:0000256" key="1">
    <source>
        <dbReference type="ARBA" id="ARBA00022679"/>
    </source>
</evidence>
<dbReference type="NCBIfam" id="NF001986">
    <property type="entry name" value="PRK00779.1"/>
    <property type="match status" value="1"/>
</dbReference>
<dbReference type="PANTHER" id="PTHR45753:SF3">
    <property type="entry name" value="ORNITHINE TRANSCARBAMYLASE, MITOCHONDRIAL"/>
    <property type="match status" value="1"/>
</dbReference>
<proteinExistence type="predicted"/>
<dbReference type="GO" id="GO:0004585">
    <property type="term" value="F:ornithine carbamoyltransferase activity"/>
    <property type="evidence" value="ECO:0007669"/>
    <property type="project" value="TreeGrafter"/>
</dbReference>
<organism evidence="4">
    <name type="scientific">freshwater metagenome</name>
    <dbReference type="NCBI Taxonomy" id="449393"/>
    <lineage>
        <taxon>unclassified sequences</taxon>
        <taxon>metagenomes</taxon>
        <taxon>ecological metagenomes</taxon>
    </lineage>
</organism>
<dbReference type="GO" id="GO:0019240">
    <property type="term" value="P:citrulline biosynthetic process"/>
    <property type="evidence" value="ECO:0007669"/>
    <property type="project" value="TreeGrafter"/>
</dbReference>
<dbReference type="PANTHER" id="PTHR45753">
    <property type="entry name" value="ORNITHINE CARBAMOYLTRANSFERASE, MITOCHONDRIAL"/>
    <property type="match status" value="1"/>
</dbReference>
<dbReference type="AlphaFoldDB" id="A0A6J6UGG4"/>
<protein>
    <submittedName>
        <fullName evidence="4">Unannotated protein</fullName>
    </submittedName>
</protein>
<dbReference type="InterPro" id="IPR002292">
    <property type="entry name" value="Orn/put_carbamltrans"/>
</dbReference>